<dbReference type="OrthoDB" id="1912721at2"/>
<accession>A0A2U3LV38</accession>
<organism evidence="1 2">
    <name type="scientific">Candidatus Desulfosporosinus infrequens</name>
    <dbReference type="NCBI Taxonomy" id="2043169"/>
    <lineage>
        <taxon>Bacteria</taxon>
        <taxon>Bacillati</taxon>
        <taxon>Bacillota</taxon>
        <taxon>Clostridia</taxon>
        <taxon>Eubacteriales</taxon>
        <taxon>Desulfitobacteriaceae</taxon>
        <taxon>Desulfosporosinus</taxon>
    </lineage>
</organism>
<dbReference type="Proteomes" id="UP000238916">
    <property type="component" value="Unassembled WGS sequence"/>
</dbReference>
<evidence type="ECO:0000313" key="2">
    <source>
        <dbReference type="Proteomes" id="UP000238916"/>
    </source>
</evidence>
<evidence type="ECO:0000313" key="1">
    <source>
        <dbReference type="EMBL" id="SPF55704.1"/>
    </source>
</evidence>
<dbReference type="AlphaFoldDB" id="A0A2U3LV38"/>
<name>A0A2U3LV38_9FIRM</name>
<gene>
    <name evidence="1" type="ORF">SBF1_8490002</name>
</gene>
<proteinExistence type="predicted"/>
<reference evidence="2" key="1">
    <citation type="submission" date="2018-02" db="EMBL/GenBank/DDBJ databases">
        <authorList>
            <person name="Hausmann B."/>
        </authorList>
    </citation>
    <scope>NUCLEOTIDE SEQUENCE [LARGE SCALE GENOMIC DNA]</scope>
    <source>
        <strain evidence="2">Peat soil MAG SbF1</strain>
    </source>
</reference>
<sequence>MDTREWLKRLFKSHREIKQDLGVRRFQISHFSGLGDNEVITALTFSSPDGEYVQNSNITDKSGRIAIMYKTFADSENMELLREMVRQYEKQKRELDAFERCIKLLEPRLSEVITDMVINRMPWDELQSKYQVSRATLKRYRKKAVDDICKMFEFEKVALNWP</sequence>
<protein>
    <submittedName>
        <fullName evidence="1">Uncharacterized protein</fullName>
    </submittedName>
</protein>
<dbReference type="EMBL" id="OMOF01000833">
    <property type="protein sequence ID" value="SPF55704.1"/>
    <property type="molecule type" value="Genomic_DNA"/>
</dbReference>